<evidence type="ECO:0000256" key="1">
    <source>
        <dbReference type="SAM" id="MobiDB-lite"/>
    </source>
</evidence>
<dbReference type="EMBL" id="KV875886">
    <property type="protein sequence ID" value="RZR73338.1"/>
    <property type="molecule type" value="Genomic_DNA"/>
</dbReference>
<reference evidence="2" key="1">
    <citation type="journal article" date="2018" name="Data Brief">
        <title>Genome sequence data from 17 accessions of Ensete ventricosum, a staple food crop for millions in Ethiopia.</title>
        <authorList>
            <person name="Yemataw Z."/>
            <person name="Muzemil S."/>
            <person name="Ambachew D."/>
            <person name="Tripathi L."/>
            <person name="Tesfaye K."/>
            <person name="Chala A."/>
            <person name="Farbos A."/>
            <person name="O'Neill P."/>
            <person name="Moore K."/>
            <person name="Grant M."/>
            <person name="Studholme D.J."/>
        </authorList>
    </citation>
    <scope>NUCLEOTIDE SEQUENCE [LARGE SCALE GENOMIC DNA]</scope>
    <source>
        <tissue evidence="2">Leaf</tissue>
    </source>
</reference>
<evidence type="ECO:0000313" key="2">
    <source>
        <dbReference type="EMBL" id="RZR73338.1"/>
    </source>
</evidence>
<dbReference type="Proteomes" id="UP000290560">
    <property type="component" value="Unassembled WGS sequence"/>
</dbReference>
<gene>
    <name evidence="2" type="ORF">BHM03_00022857</name>
</gene>
<protein>
    <submittedName>
        <fullName evidence="2">Uncharacterized protein</fullName>
    </submittedName>
</protein>
<proteinExistence type="predicted"/>
<accession>A0A445MGK9</accession>
<organism evidence="2">
    <name type="scientific">Ensete ventricosum</name>
    <name type="common">Abyssinian banana</name>
    <name type="synonym">Musa ensete</name>
    <dbReference type="NCBI Taxonomy" id="4639"/>
    <lineage>
        <taxon>Eukaryota</taxon>
        <taxon>Viridiplantae</taxon>
        <taxon>Streptophyta</taxon>
        <taxon>Embryophyta</taxon>
        <taxon>Tracheophyta</taxon>
        <taxon>Spermatophyta</taxon>
        <taxon>Magnoliopsida</taxon>
        <taxon>Liliopsida</taxon>
        <taxon>Zingiberales</taxon>
        <taxon>Musaceae</taxon>
        <taxon>Ensete</taxon>
    </lineage>
</organism>
<feature type="region of interest" description="Disordered" evidence="1">
    <location>
        <begin position="1"/>
        <end position="42"/>
    </location>
</feature>
<sequence>MFDSTDPTVAEKQAAAANGSALKKPKLMKDDDGDTDNTADDPNALSNFTISKISTRFLKQDKQTADLVGNEKLKASTDVRHLVPPWRTGRAGLLLVSSEDSCLMRRLKVKIEGVKGLSLTADGTGAVFDVNAFLEGMLM</sequence>
<dbReference type="AlphaFoldDB" id="A0A445MGK9"/>
<name>A0A445MGK9_ENSVE</name>
<feature type="non-terminal residue" evidence="2">
    <location>
        <position position="139"/>
    </location>
</feature>